<organism evidence="1 2">
    <name type="scientific">Terriglobus saanensis (strain ATCC BAA-1853 / DSM 23119 / SP1PR4)</name>
    <dbReference type="NCBI Taxonomy" id="401053"/>
    <lineage>
        <taxon>Bacteria</taxon>
        <taxon>Pseudomonadati</taxon>
        <taxon>Acidobacteriota</taxon>
        <taxon>Terriglobia</taxon>
        <taxon>Terriglobales</taxon>
        <taxon>Acidobacteriaceae</taxon>
        <taxon>Terriglobus</taxon>
    </lineage>
</organism>
<dbReference type="GO" id="GO:0005975">
    <property type="term" value="P:carbohydrate metabolic process"/>
    <property type="evidence" value="ECO:0007669"/>
    <property type="project" value="InterPro"/>
</dbReference>
<dbReference type="eggNOG" id="ENOG502Z9US">
    <property type="taxonomic scope" value="Bacteria"/>
</dbReference>
<evidence type="ECO:0000313" key="1">
    <source>
        <dbReference type="EMBL" id="ADV81925.1"/>
    </source>
</evidence>
<dbReference type="HOGENOM" id="CLU_024856_0_0_0"/>
<dbReference type="EMBL" id="CP002467">
    <property type="protein sequence ID" value="ADV81925.1"/>
    <property type="molecule type" value="Genomic_DNA"/>
</dbReference>
<reference evidence="1 2" key="1">
    <citation type="journal article" date="2012" name="Stand. Genomic Sci.">
        <title>Complete genome sequence of Terriglobus saanensis type strain SP1PR4(T), an Acidobacteria from tundra soil.</title>
        <authorList>
            <person name="Rawat S.R."/>
            <person name="Mannisto M.K."/>
            <person name="Starovoytov V."/>
            <person name="Goodwin L."/>
            <person name="Nolan M."/>
            <person name="Hauser L."/>
            <person name="Land M."/>
            <person name="Davenport K.W."/>
            <person name="Woyke T."/>
            <person name="Haggblom M.M."/>
        </authorList>
    </citation>
    <scope>NUCLEOTIDE SEQUENCE</scope>
    <source>
        <strain evidence="2">ATCC BAA-1853 / DSM 23119 / SP1PR4</strain>
    </source>
</reference>
<gene>
    <name evidence="1" type="ordered locus">AciPR4_1095</name>
</gene>
<sequence length="732" mass="80888">MGSDYEQSTEKESELSFDISNNQLAASLTRNGKIKRACICEGVVPLAVEKLKGGVYSTKRLLYGGPWLLKANVDTVNASPGKMEVSLIENCFPMFTQEFGKIRIHQFVFAPVDLLRTAQSPRALIAIFLIENRGGTPHAIDFQLEDAIDEPKDDLSLAAAGQASDLAVDAKSRASFAYARFDQNGYIGMALSSITSRIHVEANSIAASGHALMLGESPAEVLRTQTRISSKTLSSWLQDTLESRRESYGHLVISGETFFSESVIRFSELSRQSALRSSDGKVSGGFLGSDVDLNQVNWVRDSYYSMLAMSLVEPSLCRDSIPYLLEWGRPSVTTGAGQARFPGVKSISQSLSNSVSGLALAAMYYRSTGDREFFTARPEILRRAKTILDEVLASRRTSAMLFPSLYFSDGEARGDFHTGSNVAAWVAFSGMARIADDVYRNDVLAKEWSTVAGDIRQAIDAHCVKNGPAGQHFVEGVNVDGTFVMGHDGEESETTLMPFYGFCGADDLRLINHAASAMTAQNPLYSEDLDAIWWYNSDWNSATFPGWTTALAGAWDEVQILDRLQRIRSLTDLDGSLWWWPYAYGSKDPNKPTRGGVARKCGWGTAVYLCLFIHDILGISVDAPAQSIRFAPFAPWKEFVWKQATIGWSTFDLSYRRDGSEILATLKNLNTHNYSATIVITPEKDKHLRHAKVVGGREVRQRFIEHRGRQAIEIMVEIPSYQQVRVTGEVGP</sequence>
<dbReference type="Proteomes" id="UP000006844">
    <property type="component" value="Chromosome"/>
</dbReference>
<protein>
    <recommendedName>
        <fullName evidence="3">Glycosyl hydrolase 36 catalytic domain-containing protein</fullName>
    </recommendedName>
</protein>
<evidence type="ECO:0000313" key="2">
    <source>
        <dbReference type="Proteomes" id="UP000006844"/>
    </source>
</evidence>
<evidence type="ECO:0008006" key="3">
    <source>
        <dbReference type="Google" id="ProtNLM"/>
    </source>
</evidence>
<dbReference type="Gene3D" id="1.50.10.10">
    <property type="match status" value="1"/>
</dbReference>
<dbReference type="KEGG" id="tsa:AciPR4_1095"/>
<dbReference type="SUPFAM" id="SSF48208">
    <property type="entry name" value="Six-hairpin glycosidases"/>
    <property type="match status" value="1"/>
</dbReference>
<dbReference type="InterPro" id="IPR012341">
    <property type="entry name" value="6hp_glycosidase-like_sf"/>
</dbReference>
<accession>E8UX38</accession>
<proteinExistence type="predicted"/>
<dbReference type="InterPro" id="IPR008928">
    <property type="entry name" value="6-hairpin_glycosidase_sf"/>
</dbReference>
<dbReference type="AlphaFoldDB" id="E8UX38"/>
<keyword evidence="2" id="KW-1185">Reference proteome</keyword>
<name>E8UX38_TERSS</name>